<dbReference type="InterPro" id="IPR020471">
    <property type="entry name" value="AKR"/>
</dbReference>
<feature type="domain" description="NADP-dependent oxidoreductase" evidence="7">
    <location>
        <begin position="28"/>
        <end position="203"/>
    </location>
</feature>
<evidence type="ECO:0000256" key="5">
    <source>
        <dbReference type="PIRSR" id="PIRSR000097-2"/>
    </source>
</evidence>
<proteinExistence type="inferred from homology"/>
<protein>
    <submittedName>
        <fullName evidence="8">Conjugated polyketone reductase C1</fullName>
    </submittedName>
</protein>
<evidence type="ECO:0000256" key="2">
    <source>
        <dbReference type="ARBA" id="ARBA00022857"/>
    </source>
</evidence>
<comment type="caution">
    <text evidence="8">The sequence shown here is derived from an EMBL/GenBank/DDBJ whole genome shotgun (WGS) entry which is preliminary data.</text>
</comment>
<evidence type="ECO:0000256" key="4">
    <source>
        <dbReference type="PIRSR" id="PIRSR000097-1"/>
    </source>
</evidence>
<dbReference type="Gene3D" id="3.20.20.100">
    <property type="entry name" value="NADP-dependent oxidoreductase domain"/>
    <property type="match status" value="1"/>
</dbReference>
<evidence type="ECO:0000259" key="7">
    <source>
        <dbReference type="Pfam" id="PF00248"/>
    </source>
</evidence>
<gene>
    <name evidence="8" type="ORF">P691DRAFT_705295</name>
</gene>
<dbReference type="OrthoDB" id="416253at2759"/>
<keyword evidence="9" id="KW-1185">Reference proteome</keyword>
<dbReference type="GO" id="GO:0016616">
    <property type="term" value="F:oxidoreductase activity, acting on the CH-OH group of donors, NAD or NADP as acceptor"/>
    <property type="evidence" value="ECO:0007669"/>
    <property type="project" value="UniProtKB-ARBA"/>
</dbReference>
<dbReference type="SUPFAM" id="SSF51430">
    <property type="entry name" value="NAD(P)-linked oxidoreductase"/>
    <property type="match status" value="1"/>
</dbReference>
<organism evidence="8 9">
    <name type="scientific">Macrolepiota fuliginosa MF-IS2</name>
    <dbReference type="NCBI Taxonomy" id="1400762"/>
    <lineage>
        <taxon>Eukaryota</taxon>
        <taxon>Fungi</taxon>
        <taxon>Dikarya</taxon>
        <taxon>Basidiomycota</taxon>
        <taxon>Agaricomycotina</taxon>
        <taxon>Agaricomycetes</taxon>
        <taxon>Agaricomycetidae</taxon>
        <taxon>Agaricales</taxon>
        <taxon>Agaricineae</taxon>
        <taxon>Agaricaceae</taxon>
        <taxon>Macrolepiota</taxon>
    </lineage>
</organism>
<feature type="site" description="Lowers pKa of active site Tyr" evidence="6">
    <location>
        <position position="77"/>
    </location>
</feature>
<accession>A0A9P5XDF8</accession>
<evidence type="ECO:0000256" key="3">
    <source>
        <dbReference type="ARBA" id="ARBA00023002"/>
    </source>
</evidence>
<evidence type="ECO:0000256" key="6">
    <source>
        <dbReference type="PIRSR" id="PIRSR000097-3"/>
    </source>
</evidence>
<dbReference type="PRINTS" id="PR00069">
    <property type="entry name" value="ALDKETRDTASE"/>
</dbReference>
<evidence type="ECO:0000256" key="1">
    <source>
        <dbReference type="ARBA" id="ARBA00007905"/>
    </source>
</evidence>
<dbReference type="AlphaFoldDB" id="A0A9P5XDF8"/>
<dbReference type="Pfam" id="PF00248">
    <property type="entry name" value="Aldo_ket_red"/>
    <property type="match status" value="1"/>
</dbReference>
<evidence type="ECO:0000313" key="9">
    <source>
        <dbReference type="Proteomes" id="UP000807342"/>
    </source>
</evidence>
<dbReference type="PANTHER" id="PTHR43827:SF3">
    <property type="entry name" value="NADP-DEPENDENT OXIDOREDUCTASE DOMAIN-CONTAINING PROTEIN"/>
    <property type="match status" value="1"/>
</dbReference>
<feature type="active site" description="Proton donor" evidence="4">
    <location>
        <position position="52"/>
    </location>
</feature>
<reference evidence="8" key="1">
    <citation type="submission" date="2020-11" db="EMBL/GenBank/DDBJ databases">
        <authorList>
            <consortium name="DOE Joint Genome Institute"/>
            <person name="Ahrendt S."/>
            <person name="Riley R."/>
            <person name="Andreopoulos W."/>
            <person name="Labutti K."/>
            <person name="Pangilinan J."/>
            <person name="Ruiz-Duenas F.J."/>
            <person name="Barrasa J.M."/>
            <person name="Sanchez-Garcia M."/>
            <person name="Camarero S."/>
            <person name="Miyauchi S."/>
            <person name="Serrano A."/>
            <person name="Linde D."/>
            <person name="Babiker R."/>
            <person name="Drula E."/>
            <person name="Ayuso-Fernandez I."/>
            <person name="Pacheco R."/>
            <person name="Padilla G."/>
            <person name="Ferreira P."/>
            <person name="Barriuso J."/>
            <person name="Kellner H."/>
            <person name="Castanera R."/>
            <person name="Alfaro M."/>
            <person name="Ramirez L."/>
            <person name="Pisabarro A.G."/>
            <person name="Kuo A."/>
            <person name="Tritt A."/>
            <person name="Lipzen A."/>
            <person name="He G."/>
            <person name="Yan M."/>
            <person name="Ng V."/>
            <person name="Cullen D."/>
            <person name="Martin F."/>
            <person name="Rosso M.-N."/>
            <person name="Henrissat B."/>
            <person name="Hibbett D."/>
            <person name="Martinez A.T."/>
            <person name="Grigoriev I.V."/>
        </authorList>
    </citation>
    <scope>NUCLEOTIDE SEQUENCE</scope>
    <source>
        <strain evidence="8">MF-IS2</strain>
    </source>
</reference>
<dbReference type="InterPro" id="IPR036812">
    <property type="entry name" value="NAD(P)_OxRdtase_dom_sf"/>
</dbReference>
<comment type="similarity">
    <text evidence="1">Belongs to the aldo/keto reductase family.</text>
</comment>
<keyword evidence="3" id="KW-0560">Oxidoreductase</keyword>
<dbReference type="PIRSF" id="PIRSF000097">
    <property type="entry name" value="AKR"/>
    <property type="match status" value="1"/>
</dbReference>
<evidence type="ECO:0000313" key="8">
    <source>
        <dbReference type="EMBL" id="KAF9448274.1"/>
    </source>
</evidence>
<dbReference type="InterPro" id="IPR023210">
    <property type="entry name" value="NADP_OxRdtase_dom"/>
</dbReference>
<dbReference type="EMBL" id="MU151167">
    <property type="protein sequence ID" value="KAF9448274.1"/>
    <property type="molecule type" value="Genomic_DNA"/>
</dbReference>
<sequence length="305" mass="33821">MSIHTYQLLDGTSIPWLAWGTGTGVKGSEDTIEKGMLAIKSGINHIDTAQLYKTESETGEAIRRCAVDKDQVYVTSKLSWDQEGKPVPLDEVRARVEGSIKRLGFIPDLFLIHNPFVPAPGELRAMWKIFEDLKDEGRLKSIGVSNFRPQDLEVILTGTKHKPAVNQLEFHPYTLAHLTPLLALHEKHGIIIQSYGSLSPILRHPTGGPLKPVLEKVAARLSQEKGKPIDATSVLIFWIRAQNVVLVGASGYPQRIEGLAELAKSPQLLTDSDIAEISDVGKTIHFRFYKEHMSVDFPVPQLPSQ</sequence>
<dbReference type="PANTHER" id="PTHR43827">
    <property type="entry name" value="2,5-DIKETO-D-GLUCONIC ACID REDUCTASE"/>
    <property type="match status" value="1"/>
</dbReference>
<name>A0A9P5XDF8_9AGAR</name>
<keyword evidence="2" id="KW-0521">NADP</keyword>
<dbReference type="Proteomes" id="UP000807342">
    <property type="component" value="Unassembled WGS sequence"/>
</dbReference>
<feature type="binding site" evidence="5">
    <location>
        <position position="113"/>
    </location>
    <ligand>
        <name>substrate</name>
    </ligand>
</feature>